<dbReference type="Gramene" id="TraesPARA_EIv1.0_2210350.1">
    <property type="protein sequence ID" value="TraesPARA_EIv1.0_2210350.1.CDS"/>
    <property type="gene ID" value="TraesPARA_EIv1.0_2210350"/>
</dbReference>
<gene>
    <name evidence="1" type="primary">LOC123172967</name>
</gene>
<dbReference type="RefSeq" id="XP_044445778.1">
    <property type="nucleotide sequence ID" value="XM_044589843.1"/>
</dbReference>
<proteinExistence type="predicted"/>
<name>A0A3B6U6I9_WHEAT</name>
<dbReference type="Gramene" id="TraesARI6D03G03625190.1">
    <property type="protein sequence ID" value="TraesARI6D03G03625190.1"/>
    <property type="gene ID" value="TraesARI6D03G03625190"/>
</dbReference>
<reference evidence="1" key="1">
    <citation type="submission" date="2018-08" db="EMBL/GenBank/DDBJ databases">
        <authorList>
            <person name="Rossello M."/>
        </authorList>
    </citation>
    <scope>NUCLEOTIDE SEQUENCE [LARGE SCALE GENOMIC DNA]</scope>
    <source>
        <strain evidence="1">cv. Chinese Spring</strain>
    </source>
</reference>
<dbReference type="Gramene" id="TraesCSU02G120900.1">
    <property type="protein sequence ID" value="TraesCSU02G120900.1"/>
    <property type="gene ID" value="TraesCSU02G120900"/>
</dbReference>
<dbReference type="Gramene" id="TraesJAG6A03G03261750.1">
    <property type="protein sequence ID" value="TraesJAG6A03G03261750.1"/>
    <property type="gene ID" value="TraesJAG6A03G03261750"/>
</dbReference>
<dbReference type="Proteomes" id="UP000019116">
    <property type="component" value="Chromosome Un"/>
</dbReference>
<dbReference type="Gramene" id="TraesLDM6D03G03663220.1">
    <property type="protein sequence ID" value="TraesLDM6D03G03663220.1"/>
    <property type="gene ID" value="TraesLDM6D03G03663220"/>
</dbReference>
<accession>A0A3B6U6I9</accession>
<dbReference type="AlphaFoldDB" id="A0A3B6U6I9"/>
<dbReference type="Gramene" id="TraesCAD_scaffold_077463_01G000100.1">
    <property type="protein sequence ID" value="TraesCAD_scaffold_077463_01G000100.1"/>
    <property type="gene ID" value="TraesCAD_scaffold_077463_01G000100"/>
</dbReference>
<dbReference type="Gramene" id="TraesWEE_scaffold_072938_01G000300.1">
    <property type="protein sequence ID" value="TraesWEE_scaffold_072938_01G000300.1"/>
    <property type="gene ID" value="TraesWEE_scaffold_072938_01G000300"/>
</dbReference>
<dbReference type="Gramene" id="TraesNOR6D03G03700670.1">
    <property type="protein sequence ID" value="TraesNOR6D03G03700670.1"/>
    <property type="gene ID" value="TraesNOR6D03G03700670"/>
</dbReference>
<dbReference type="OrthoDB" id="650499at2759"/>
<protein>
    <submittedName>
        <fullName evidence="1">Uncharacterized protein</fullName>
    </submittedName>
</protein>
<sequence length="196" mass="21443">MAATPHAVTTLGDVEELLQASRRSMEKGEEVPCCQLEPDAAINAAVKLKAMVDSDAVRLVNPQMLANKLQAKASVEEGFKEIIDGMPFSPREMQALDESIAMLKNRLQNPYAVAYPESMEEEAIISEVQSQRVSWAMGLMGLEVKKKVLEAQAPKALETFHGLLADALETPSFMGAGSTDYKFITHSGQLELDDME</sequence>
<evidence type="ECO:0000313" key="2">
    <source>
        <dbReference type="Proteomes" id="UP000019116"/>
    </source>
</evidence>
<dbReference type="Gramene" id="TraesCSU03G0110300.1">
    <property type="protein sequence ID" value="TraesCSU03G0110300.1.CDS"/>
    <property type="gene ID" value="TraesCSU03G0110300"/>
</dbReference>
<evidence type="ECO:0000313" key="1">
    <source>
        <dbReference type="EnsemblPlants" id="TraesCSU02G120900.1"/>
    </source>
</evidence>
<keyword evidence="2" id="KW-1185">Reference proteome</keyword>
<organism evidence="1">
    <name type="scientific">Triticum aestivum</name>
    <name type="common">Wheat</name>
    <dbReference type="NCBI Taxonomy" id="4565"/>
    <lineage>
        <taxon>Eukaryota</taxon>
        <taxon>Viridiplantae</taxon>
        <taxon>Streptophyta</taxon>
        <taxon>Embryophyta</taxon>
        <taxon>Tracheophyta</taxon>
        <taxon>Spermatophyta</taxon>
        <taxon>Magnoliopsida</taxon>
        <taxon>Liliopsida</taxon>
        <taxon>Poales</taxon>
        <taxon>Poaceae</taxon>
        <taxon>BOP clade</taxon>
        <taxon>Pooideae</taxon>
        <taxon>Triticodae</taxon>
        <taxon>Triticeae</taxon>
        <taxon>Triticinae</taxon>
        <taxon>Triticum</taxon>
    </lineage>
</organism>
<dbReference type="GeneID" id="123172967"/>
<dbReference type="Gramene" id="TraesSTA6D03G03652720.1">
    <property type="protein sequence ID" value="TraesSTA6D03G03652720.1"/>
    <property type="gene ID" value="TraesSTA6D03G03652720"/>
</dbReference>
<dbReference type="EnsemblPlants" id="TraesCSU02G120900.1">
    <property type="protein sequence ID" value="TraesCSU02G120900.1"/>
    <property type="gene ID" value="TraesCSU02G120900"/>
</dbReference>
<dbReference type="Gramene" id="TraesJUL6D03G03692630.1">
    <property type="protein sequence ID" value="TraesJUL6D03G03692630.1"/>
    <property type="gene ID" value="TraesJUL6D03G03692630"/>
</dbReference>
<reference evidence="1" key="2">
    <citation type="submission" date="2018-10" db="UniProtKB">
        <authorList>
            <consortium name="EnsemblPlants"/>
        </authorList>
    </citation>
    <scope>IDENTIFICATION</scope>
</reference>